<keyword evidence="2" id="KW-1185">Reference proteome</keyword>
<protein>
    <submittedName>
        <fullName evidence="1">Uncharacterized protein</fullName>
    </submittedName>
</protein>
<dbReference type="EMBL" id="KV878897">
    <property type="protein sequence ID" value="OJJ84211.1"/>
    <property type="molecule type" value="Genomic_DNA"/>
</dbReference>
<organism evidence="1 2">
    <name type="scientific">Aspergillus glaucus CBS 516.65</name>
    <dbReference type="NCBI Taxonomy" id="1160497"/>
    <lineage>
        <taxon>Eukaryota</taxon>
        <taxon>Fungi</taxon>
        <taxon>Dikarya</taxon>
        <taxon>Ascomycota</taxon>
        <taxon>Pezizomycotina</taxon>
        <taxon>Eurotiomycetes</taxon>
        <taxon>Eurotiomycetidae</taxon>
        <taxon>Eurotiales</taxon>
        <taxon>Aspergillaceae</taxon>
        <taxon>Aspergillus</taxon>
        <taxon>Aspergillus subgen. Aspergillus</taxon>
    </lineage>
</organism>
<dbReference type="RefSeq" id="XP_022400909.1">
    <property type="nucleotide sequence ID" value="XM_022546578.1"/>
</dbReference>
<dbReference type="STRING" id="1160497.A0A1L9VJY4"/>
<evidence type="ECO:0000313" key="2">
    <source>
        <dbReference type="Proteomes" id="UP000184300"/>
    </source>
</evidence>
<reference evidence="2" key="1">
    <citation type="journal article" date="2017" name="Genome Biol.">
        <title>Comparative genomics reveals high biological diversity and specific adaptations in the industrially and medically important fungal genus Aspergillus.</title>
        <authorList>
            <person name="de Vries R.P."/>
            <person name="Riley R."/>
            <person name="Wiebenga A."/>
            <person name="Aguilar-Osorio G."/>
            <person name="Amillis S."/>
            <person name="Uchima C.A."/>
            <person name="Anderluh G."/>
            <person name="Asadollahi M."/>
            <person name="Askin M."/>
            <person name="Barry K."/>
            <person name="Battaglia E."/>
            <person name="Bayram O."/>
            <person name="Benocci T."/>
            <person name="Braus-Stromeyer S.A."/>
            <person name="Caldana C."/>
            <person name="Canovas D."/>
            <person name="Cerqueira G.C."/>
            <person name="Chen F."/>
            <person name="Chen W."/>
            <person name="Choi C."/>
            <person name="Clum A."/>
            <person name="Dos Santos R.A."/>
            <person name="Damasio A.R."/>
            <person name="Diallinas G."/>
            <person name="Emri T."/>
            <person name="Fekete E."/>
            <person name="Flipphi M."/>
            <person name="Freyberg S."/>
            <person name="Gallo A."/>
            <person name="Gournas C."/>
            <person name="Habgood R."/>
            <person name="Hainaut M."/>
            <person name="Harispe M.L."/>
            <person name="Henrissat B."/>
            <person name="Hilden K.S."/>
            <person name="Hope R."/>
            <person name="Hossain A."/>
            <person name="Karabika E."/>
            <person name="Karaffa L."/>
            <person name="Karanyi Z."/>
            <person name="Krasevec N."/>
            <person name="Kuo A."/>
            <person name="Kusch H."/>
            <person name="LaButti K."/>
            <person name="Lagendijk E.L."/>
            <person name="Lapidus A."/>
            <person name="Levasseur A."/>
            <person name="Lindquist E."/>
            <person name="Lipzen A."/>
            <person name="Logrieco A.F."/>
            <person name="MacCabe A."/>
            <person name="Maekelae M.R."/>
            <person name="Malavazi I."/>
            <person name="Melin P."/>
            <person name="Meyer V."/>
            <person name="Mielnichuk N."/>
            <person name="Miskei M."/>
            <person name="Molnar A.P."/>
            <person name="Mule G."/>
            <person name="Ngan C.Y."/>
            <person name="Orejas M."/>
            <person name="Orosz E."/>
            <person name="Ouedraogo J.P."/>
            <person name="Overkamp K.M."/>
            <person name="Park H.-S."/>
            <person name="Perrone G."/>
            <person name="Piumi F."/>
            <person name="Punt P.J."/>
            <person name="Ram A.F."/>
            <person name="Ramon A."/>
            <person name="Rauscher S."/>
            <person name="Record E."/>
            <person name="Riano-Pachon D.M."/>
            <person name="Robert V."/>
            <person name="Roehrig J."/>
            <person name="Ruller R."/>
            <person name="Salamov A."/>
            <person name="Salih N.S."/>
            <person name="Samson R.A."/>
            <person name="Sandor E."/>
            <person name="Sanguinetti M."/>
            <person name="Schuetze T."/>
            <person name="Sepcic K."/>
            <person name="Shelest E."/>
            <person name="Sherlock G."/>
            <person name="Sophianopoulou V."/>
            <person name="Squina F.M."/>
            <person name="Sun H."/>
            <person name="Susca A."/>
            <person name="Todd R.B."/>
            <person name="Tsang A."/>
            <person name="Unkles S.E."/>
            <person name="van de Wiele N."/>
            <person name="van Rossen-Uffink D."/>
            <person name="Oliveira J.V."/>
            <person name="Vesth T.C."/>
            <person name="Visser J."/>
            <person name="Yu J.-H."/>
            <person name="Zhou M."/>
            <person name="Andersen M.R."/>
            <person name="Archer D.B."/>
            <person name="Baker S.E."/>
            <person name="Benoit I."/>
            <person name="Brakhage A.A."/>
            <person name="Braus G.H."/>
            <person name="Fischer R."/>
            <person name="Frisvad J.C."/>
            <person name="Goldman G.H."/>
            <person name="Houbraken J."/>
            <person name="Oakley B."/>
            <person name="Pocsi I."/>
            <person name="Scazzocchio C."/>
            <person name="Seiboth B."/>
            <person name="vanKuyk P.A."/>
            <person name="Wortman J."/>
            <person name="Dyer P.S."/>
            <person name="Grigoriev I.V."/>
        </authorList>
    </citation>
    <scope>NUCLEOTIDE SEQUENCE [LARGE SCALE GENOMIC DNA]</scope>
    <source>
        <strain evidence="2">CBS 516.65</strain>
    </source>
</reference>
<dbReference type="VEuPathDB" id="FungiDB:ASPGLDRAFT_47038"/>
<dbReference type="OrthoDB" id="4276722at2759"/>
<dbReference type="Proteomes" id="UP000184300">
    <property type="component" value="Unassembled WGS sequence"/>
</dbReference>
<accession>A0A1L9VJY4</accession>
<name>A0A1L9VJY4_ASPGL</name>
<dbReference type="AlphaFoldDB" id="A0A1L9VJY4"/>
<gene>
    <name evidence="1" type="ORF">ASPGLDRAFT_47038</name>
</gene>
<sequence>MARTAQTAPRAGTVDVLSDRWAQREYVDHQGNPVVLGKFIQHDEEFTQPVGRARYTVQIYSAIPIQENDYEKLDDYLSETDPPDAPKFEIYSYRPRNALSCVEHQRHEIAYRKRLHAEAEAAGQSTKALPPLIPMAEKLCKSRDRVGFCLFLTSESFRAVLGTGPQWIHFDRRIPSGLSEIPIVERLEGFGVYPELWELEAIAKNHQRRVGSDIRWATTRICRGGELDYGLDQDEGQPVPSLFDDPGHIMEVLTQQMQGLSFDTLHLTRGLGPEAVTVTNGASDFSEECNLQYIVYVPFLGNIQNPADLLETTARLFTASIVAHISAIKTVRFEFRVPDSSSVSSILPEHPQSLQVPQFTSGALQNLDHMKSQRERVLPLDPKDRVYDKQRLLDPCKLFAVVLDRPSFITEPGVMFLQVTSEYPPPPERRANSSGFGDGHWMEVRRSAGMPEVARRLAMLTVEECQGGYADTRRVLSQEEYSAMWSAVPESYKERQKRLRRSRMTCG</sequence>
<evidence type="ECO:0000313" key="1">
    <source>
        <dbReference type="EMBL" id="OJJ84211.1"/>
    </source>
</evidence>
<dbReference type="GeneID" id="34462839"/>
<proteinExistence type="predicted"/>